<dbReference type="AlphaFoldDB" id="A0A915HK29"/>
<feature type="transmembrane region" description="Helical" evidence="1">
    <location>
        <begin position="41"/>
        <end position="57"/>
    </location>
</feature>
<evidence type="ECO:0000256" key="1">
    <source>
        <dbReference type="SAM" id="Phobius"/>
    </source>
</evidence>
<proteinExistence type="predicted"/>
<dbReference type="WBParaSite" id="nRc.2.0.1.t02014-RA">
    <property type="protein sequence ID" value="nRc.2.0.1.t02014-RA"/>
    <property type="gene ID" value="nRc.2.0.1.g02014"/>
</dbReference>
<reference evidence="3" key="1">
    <citation type="submission" date="2022-11" db="UniProtKB">
        <authorList>
            <consortium name="WormBaseParasite"/>
        </authorList>
    </citation>
    <scope>IDENTIFICATION</scope>
</reference>
<sequence>MAMAKEMEAGEKNKCFIYRRQQPALKNVIHSKAMEVSTGRLFWLILYVIIVVRIGALKNSKPHFVDRIGKFRQRTEHFVSDISSMKFSRMYSNPSNLFEGDTPDECFRKKPGFILEGIATHVTTAQMDFECMEACLNARMKLNFTCLSIQYYPDVKDDNCISTCWTSQCREKSICCKVETSPIPHDY</sequence>
<accession>A0A915HK29</accession>
<keyword evidence="2" id="KW-1185">Reference proteome</keyword>
<evidence type="ECO:0000313" key="3">
    <source>
        <dbReference type="WBParaSite" id="nRc.2.0.1.t02014-RA"/>
    </source>
</evidence>
<dbReference type="Proteomes" id="UP000887565">
    <property type="component" value="Unplaced"/>
</dbReference>
<keyword evidence="1" id="KW-0812">Transmembrane</keyword>
<name>A0A915HK29_ROMCU</name>
<evidence type="ECO:0000313" key="2">
    <source>
        <dbReference type="Proteomes" id="UP000887565"/>
    </source>
</evidence>
<organism evidence="2 3">
    <name type="scientific">Romanomermis culicivorax</name>
    <name type="common">Nematode worm</name>
    <dbReference type="NCBI Taxonomy" id="13658"/>
    <lineage>
        <taxon>Eukaryota</taxon>
        <taxon>Metazoa</taxon>
        <taxon>Ecdysozoa</taxon>
        <taxon>Nematoda</taxon>
        <taxon>Enoplea</taxon>
        <taxon>Dorylaimia</taxon>
        <taxon>Mermithida</taxon>
        <taxon>Mermithoidea</taxon>
        <taxon>Mermithidae</taxon>
        <taxon>Romanomermis</taxon>
    </lineage>
</organism>
<protein>
    <submittedName>
        <fullName evidence="3">Uncharacterized protein</fullName>
    </submittedName>
</protein>
<keyword evidence="1" id="KW-1133">Transmembrane helix</keyword>
<keyword evidence="1" id="KW-0472">Membrane</keyword>